<accession>A0AC60P1Z4</accession>
<proteinExistence type="predicted"/>
<comment type="caution">
    <text evidence="1">The sequence shown here is derived from an EMBL/GenBank/DDBJ whole genome shotgun (WGS) entry which is preliminary data.</text>
</comment>
<evidence type="ECO:0000313" key="1">
    <source>
        <dbReference type="EMBL" id="KAG0413373.1"/>
    </source>
</evidence>
<sequence>MAALPFLRLSEIHRFFTGESRRCLGKRGDDKRKRLKGSQGSRGHILFSTPAGRGQTVLAKDRRSTAALLLGLSAELAWTGAYHFQKRGPYCQPRIKCLLLEYLNNETLDFREHFRITRGSFRNLLKTLWDDTDTKSHGWSHETELLIFLFWLGCGAVFKVVSACFNTPRTTTFSVVNRVLERIILKLDRMVYFPTSEDLREIKASFASLARDNKFRSCAGVVGSCHIQVQAPESMHMDYYCRKRASYSIQMQAVCDHRGVFLDVFAGYPGSVPQSRVLENSPLFVGALYPPRGSTLLGDSSYPCIDAPVAIATPYGAPRDAVQRHFNAVHTRACCVVEQAFALMKGRWKSVFTKPLQVSIQKAPQVVAACSLQGDEADGEAVEETDEALEAVEDDAAGTAWRDEMAARLVRPPSELHDHNYRLTV</sequence>
<dbReference type="EMBL" id="JABSTQ010011267">
    <property type="protein sequence ID" value="KAG0413373.1"/>
    <property type="molecule type" value="Genomic_DNA"/>
</dbReference>
<keyword evidence="2" id="KW-1185">Reference proteome</keyword>
<protein>
    <submittedName>
        <fullName evidence="1">Uncharacterized protein</fullName>
    </submittedName>
</protein>
<reference evidence="1 2" key="1">
    <citation type="journal article" date="2020" name="Cell">
        <title>Large-Scale Comparative Analyses of Tick Genomes Elucidate Their Genetic Diversity and Vector Capacities.</title>
        <authorList>
            <consortium name="Tick Genome and Microbiome Consortium (TIGMIC)"/>
            <person name="Jia N."/>
            <person name="Wang J."/>
            <person name="Shi W."/>
            <person name="Du L."/>
            <person name="Sun Y."/>
            <person name="Zhan W."/>
            <person name="Jiang J.F."/>
            <person name="Wang Q."/>
            <person name="Zhang B."/>
            <person name="Ji P."/>
            <person name="Bell-Sakyi L."/>
            <person name="Cui X.M."/>
            <person name="Yuan T.T."/>
            <person name="Jiang B.G."/>
            <person name="Yang W.F."/>
            <person name="Lam T.T."/>
            <person name="Chang Q.C."/>
            <person name="Ding S.J."/>
            <person name="Wang X.J."/>
            <person name="Zhu J.G."/>
            <person name="Ruan X.D."/>
            <person name="Zhao L."/>
            <person name="Wei J.T."/>
            <person name="Ye R.Z."/>
            <person name="Que T.C."/>
            <person name="Du C.H."/>
            <person name="Zhou Y.H."/>
            <person name="Cheng J.X."/>
            <person name="Dai P.F."/>
            <person name="Guo W.B."/>
            <person name="Han X.H."/>
            <person name="Huang E.J."/>
            <person name="Li L.F."/>
            <person name="Wei W."/>
            <person name="Gao Y.C."/>
            <person name="Liu J.Z."/>
            <person name="Shao H.Z."/>
            <person name="Wang X."/>
            <person name="Wang C.C."/>
            <person name="Yang T.C."/>
            <person name="Huo Q.B."/>
            <person name="Li W."/>
            <person name="Chen H.Y."/>
            <person name="Chen S.E."/>
            <person name="Zhou L.G."/>
            <person name="Ni X.B."/>
            <person name="Tian J.H."/>
            <person name="Sheng Y."/>
            <person name="Liu T."/>
            <person name="Pan Y.S."/>
            <person name="Xia L.Y."/>
            <person name="Li J."/>
            <person name="Zhao F."/>
            <person name="Cao W.C."/>
        </authorList>
    </citation>
    <scope>NUCLEOTIDE SEQUENCE [LARGE SCALE GENOMIC DNA]</scope>
    <source>
        <strain evidence="1">Iper-2018</strain>
    </source>
</reference>
<name>A0AC60P1Z4_IXOPE</name>
<gene>
    <name evidence="1" type="ORF">HPB47_009479</name>
</gene>
<organism evidence="1 2">
    <name type="scientific">Ixodes persulcatus</name>
    <name type="common">Taiga tick</name>
    <dbReference type="NCBI Taxonomy" id="34615"/>
    <lineage>
        <taxon>Eukaryota</taxon>
        <taxon>Metazoa</taxon>
        <taxon>Ecdysozoa</taxon>
        <taxon>Arthropoda</taxon>
        <taxon>Chelicerata</taxon>
        <taxon>Arachnida</taxon>
        <taxon>Acari</taxon>
        <taxon>Parasitiformes</taxon>
        <taxon>Ixodida</taxon>
        <taxon>Ixodoidea</taxon>
        <taxon>Ixodidae</taxon>
        <taxon>Ixodinae</taxon>
        <taxon>Ixodes</taxon>
    </lineage>
</organism>
<dbReference type="Proteomes" id="UP000805193">
    <property type="component" value="Unassembled WGS sequence"/>
</dbReference>
<evidence type="ECO:0000313" key="2">
    <source>
        <dbReference type="Proteomes" id="UP000805193"/>
    </source>
</evidence>